<dbReference type="Pfam" id="PF02518">
    <property type="entry name" value="HATPase_c"/>
    <property type="match status" value="1"/>
</dbReference>
<evidence type="ECO:0000313" key="8">
    <source>
        <dbReference type="EMBL" id="KGE51824.1"/>
    </source>
</evidence>
<dbReference type="EMBL" id="JPHD02000085">
    <property type="protein sequence ID" value="KGE51824.1"/>
    <property type="molecule type" value="Genomic_DNA"/>
</dbReference>
<dbReference type="HOGENOM" id="CLU_000445_89_3_6"/>
<dbReference type="Proteomes" id="UP000028012">
    <property type="component" value="Unassembled WGS sequence"/>
</dbReference>
<dbReference type="CDD" id="cd00082">
    <property type="entry name" value="HisKA"/>
    <property type="match status" value="1"/>
</dbReference>
<keyword evidence="6" id="KW-0418">Kinase</keyword>
<dbReference type="eggNOG" id="COG2205">
    <property type="taxonomic scope" value="Bacteria"/>
</dbReference>
<dbReference type="eggNOG" id="COG2770">
    <property type="taxonomic scope" value="Bacteria"/>
</dbReference>
<dbReference type="PRINTS" id="PR00344">
    <property type="entry name" value="BCTRLSENSOR"/>
</dbReference>
<dbReference type="GO" id="GO:0016036">
    <property type="term" value="P:cellular response to phosphate starvation"/>
    <property type="evidence" value="ECO:0007669"/>
    <property type="project" value="TreeGrafter"/>
</dbReference>
<comment type="caution">
    <text evidence="8">The sequence shown here is derived from an EMBL/GenBank/DDBJ whole genome shotgun (WGS) entry which is preliminary data.</text>
</comment>
<dbReference type="STRING" id="325777.GW15_0212310"/>
<sequence length="397" mass="44429">MKMLRRFHAWRNQAPLWWWVGLRMSALAVVTMMVIAFGMWCYFNLRYSLILSTVPAGPRAEISQLIEQPRANQARLWELFQRYYDIENFLPGLANPDWWMLGAMMTISVPIILFCGLLASRPLSRQFSQVAFAAHRVSDGDFGARAQVVRGAPDELTALADDFNTMSGRLQQYERELRDSSAMLAHELRTPLNAAMGRVQGMLDEVFPREPEQLRLVHRQLEQINRLIGDLHLVSLARAGQLVLEPESVELRELVAERIEWAGPTLREAQMTIHYPTHPALRLHADRHRLGQVLSILIDNALRYAAAGKLLEIEARRDGNSVQLTVGDRGPGVAPAQLPHLLDRFWRADSSRARHSGGSGLGLAIASAICQAHDGQLVVSNRPGGGLLASVQLPLGR</sequence>
<evidence type="ECO:0000256" key="4">
    <source>
        <dbReference type="ARBA" id="ARBA00022553"/>
    </source>
</evidence>
<dbReference type="Pfam" id="PF00672">
    <property type="entry name" value="HAMP"/>
    <property type="match status" value="1"/>
</dbReference>
<dbReference type="SMART" id="SM00304">
    <property type="entry name" value="HAMP"/>
    <property type="match status" value="1"/>
</dbReference>
<comment type="catalytic activity">
    <reaction evidence="1">
        <text>ATP + protein L-histidine = ADP + protein N-phospho-L-histidine.</text>
        <dbReference type="EC" id="2.7.13.3"/>
    </reaction>
</comment>
<dbReference type="InterPro" id="IPR003661">
    <property type="entry name" value="HisK_dim/P_dom"/>
</dbReference>
<evidence type="ECO:0000313" key="9">
    <source>
        <dbReference type="Proteomes" id="UP000028012"/>
    </source>
</evidence>
<dbReference type="PROSITE" id="PS50109">
    <property type="entry name" value="HIS_KIN"/>
    <property type="match status" value="1"/>
</dbReference>
<dbReference type="CDD" id="cd06225">
    <property type="entry name" value="HAMP"/>
    <property type="match status" value="1"/>
</dbReference>
<comment type="subcellular location">
    <subcellularLocation>
        <location evidence="2">Membrane</location>
    </subcellularLocation>
</comment>
<dbReference type="SMART" id="SM00388">
    <property type="entry name" value="HisKA"/>
    <property type="match status" value="1"/>
</dbReference>
<dbReference type="AlphaFoldDB" id="A0A098PXI8"/>
<dbReference type="InterPro" id="IPR036097">
    <property type="entry name" value="HisK_dim/P_sf"/>
</dbReference>
<organism evidence="8 9">
    <name type="scientific">Xanthomonas axonopodis pv. vasculorum</name>
    <dbReference type="NCBI Taxonomy" id="325777"/>
    <lineage>
        <taxon>Bacteria</taxon>
        <taxon>Pseudomonadati</taxon>
        <taxon>Pseudomonadota</taxon>
        <taxon>Gammaproteobacteria</taxon>
        <taxon>Lysobacterales</taxon>
        <taxon>Lysobacteraceae</taxon>
        <taxon>Xanthomonas</taxon>
    </lineage>
</organism>
<gene>
    <name evidence="8" type="ORF">GW15_0212310</name>
</gene>
<dbReference type="GO" id="GO:0000155">
    <property type="term" value="F:phosphorelay sensor kinase activity"/>
    <property type="evidence" value="ECO:0007669"/>
    <property type="project" value="InterPro"/>
</dbReference>
<dbReference type="CDD" id="cd00075">
    <property type="entry name" value="HATPase"/>
    <property type="match status" value="1"/>
</dbReference>
<dbReference type="InterPro" id="IPR004358">
    <property type="entry name" value="Sig_transdc_His_kin-like_C"/>
</dbReference>
<proteinExistence type="predicted"/>
<evidence type="ECO:0000256" key="7">
    <source>
        <dbReference type="ARBA" id="ARBA00023012"/>
    </source>
</evidence>
<reference evidence="8 9" key="1">
    <citation type="submission" date="2014-09" db="EMBL/GenBank/DDBJ databases">
        <title>A draft genome sequence for Xanthomonas axonopodis pv. vasculorum NCPPB 900.</title>
        <authorList>
            <person name="Harrison J."/>
            <person name="Studholme D.J."/>
        </authorList>
    </citation>
    <scope>NUCLEOTIDE SEQUENCE [LARGE SCALE GENOMIC DNA]</scope>
    <source>
        <strain evidence="8 9">NCPPB 900</strain>
    </source>
</reference>
<dbReference type="InterPro" id="IPR003594">
    <property type="entry name" value="HATPase_dom"/>
</dbReference>
<protein>
    <recommendedName>
        <fullName evidence="3">histidine kinase</fullName>
        <ecNumber evidence="3">2.7.13.3</ecNumber>
    </recommendedName>
</protein>
<dbReference type="InterPro" id="IPR050351">
    <property type="entry name" value="BphY/WalK/GraS-like"/>
</dbReference>
<dbReference type="Pfam" id="PF00512">
    <property type="entry name" value="HisKA"/>
    <property type="match status" value="1"/>
</dbReference>
<dbReference type="Gene3D" id="1.10.287.130">
    <property type="match status" value="1"/>
</dbReference>
<dbReference type="InterPro" id="IPR036890">
    <property type="entry name" value="HATPase_C_sf"/>
</dbReference>
<evidence type="ECO:0000256" key="6">
    <source>
        <dbReference type="ARBA" id="ARBA00022777"/>
    </source>
</evidence>
<dbReference type="InterPro" id="IPR003660">
    <property type="entry name" value="HAMP_dom"/>
</dbReference>
<evidence type="ECO:0000256" key="1">
    <source>
        <dbReference type="ARBA" id="ARBA00000085"/>
    </source>
</evidence>
<dbReference type="InterPro" id="IPR005467">
    <property type="entry name" value="His_kinase_dom"/>
</dbReference>
<evidence type="ECO:0000256" key="2">
    <source>
        <dbReference type="ARBA" id="ARBA00004370"/>
    </source>
</evidence>
<keyword evidence="7" id="KW-0902">Two-component regulatory system</keyword>
<evidence type="ECO:0000256" key="5">
    <source>
        <dbReference type="ARBA" id="ARBA00022679"/>
    </source>
</evidence>
<dbReference type="EC" id="2.7.13.3" evidence="3"/>
<keyword evidence="5" id="KW-0808">Transferase</keyword>
<dbReference type="Gene3D" id="3.30.565.10">
    <property type="entry name" value="Histidine kinase-like ATPase, C-terminal domain"/>
    <property type="match status" value="1"/>
</dbReference>
<dbReference type="SUPFAM" id="SSF47384">
    <property type="entry name" value="Homodimeric domain of signal transducing histidine kinase"/>
    <property type="match status" value="1"/>
</dbReference>
<dbReference type="PANTHER" id="PTHR45453:SF1">
    <property type="entry name" value="PHOSPHATE REGULON SENSOR PROTEIN PHOR"/>
    <property type="match status" value="1"/>
</dbReference>
<keyword evidence="4" id="KW-0597">Phosphoprotein</keyword>
<accession>A0A098PXI8</accession>
<dbReference type="PROSITE" id="PS50885">
    <property type="entry name" value="HAMP"/>
    <property type="match status" value="1"/>
</dbReference>
<dbReference type="Gene3D" id="6.10.340.10">
    <property type="match status" value="1"/>
</dbReference>
<dbReference type="GO" id="GO:0004721">
    <property type="term" value="F:phosphoprotein phosphatase activity"/>
    <property type="evidence" value="ECO:0007669"/>
    <property type="project" value="TreeGrafter"/>
</dbReference>
<name>A0A098PXI8_9XANT</name>
<evidence type="ECO:0000256" key="3">
    <source>
        <dbReference type="ARBA" id="ARBA00012438"/>
    </source>
</evidence>
<dbReference type="GeneID" id="58003870"/>
<dbReference type="PANTHER" id="PTHR45453">
    <property type="entry name" value="PHOSPHATE REGULON SENSOR PROTEIN PHOR"/>
    <property type="match status" value="1"/>
</dbReference>
<dbReference type="GO" id="GO:0005886">
    <property type="term" value="C:plasma membrane"/>
    <property type="evidence" value="ECO:0007669"/>
    <property type="project" value="TreeGrafter"/>
</dbReference>
<dbReference type="SMART" id="SM00387">
    <property type="entry name" value="HATPase_c"/>
    <property type="match status" value="1"/>
</dbReference>
<dbReference type="SUPFAM" id="SSF158472">
    <property type="entry name" value="HAMP domain-like"/>
    <property type="match status" value="1"/>
</dbReference>
<dbReference type="RefSeq" id="WP_042823037.1">
    <property type="nucleotide sequence ID" value="NZ_CP053649.1"/>
</dbReference>
<dbReference type="SUPFAM" id="SSF55874">
    <property type="entry name" value="ATPase domain of HSP90 chaperone/DNA topoisomerase II/histidine kinase"/>
    <property type="match status" value="1"/>
</dbReference>